<dbReference type="NCBIfam" id="NF000839">
    <property type="entry name" value="PRK00071.1-1"/>
    <property type="match status" value="1"/>
</dbReference>
<evidence type="ECO:0000256" key="5">
    <source>
        <dbReference type="ARBA" id="ARBA00022679"/>
    </source>
</evidence>
<evidence type="ECO:0000256" key="10">
    <source>
        <dbReference type="ARBA" id="ARBA00048721"/>
    </source>
</evidence>
<keyword evidence="8 11" id="KW-0067">ATP-binding</keyword>
<name>A0A3N4P4V4_9GAMM</name>
<dbReference type="PANTHER" id="PTHR39321">
    <property type="entry name" value="NICOTINATE-NUCLEOTIDE ADENYLYLTRANSFERASE-RELATED"/>
    <property type="match status" value="1"/>
</dbReference>
<organism evidence="13 14">
    <name type="scientific">Candidatus Pantoea deserta</name>
    <dbReference type="NCBI Taxonomy" id="1869313"/>
    <lineage>
        <taxon>Bacteria</taxon>
        <taxon>Pseudomonadati</taxon>
        <taxon>Pseudomonadota</taxon>
        <taxon>Gammaproteobacteria</taxon>
        <taxon>Enterobacterales</taxon>
        <taxon>Erwiniaceae</taxon>
        <taxon>Pantoea</taxon>
    </lineage>
</organism>
<keyword evidence="9 11" id="KW-0520">NAD</keyword>
<dbReference type="NCBIfam" id="TIGR00482">
    <property type="entry name" value="nicotinate (nicotinamide) nucleotide adenylyltransferase"/>
    <property type="match status" value="1"/>
</dbReference>
<evidence type="ECO:0000256" key="9">
    <source>
        <dbReference type="ARBA" id="ARBA00023027"/>
    </source>
</evidence>
<comment type="caution">
    <text evidence="13">The sequence shown here is derived from an EMBL/GenBank/DDBJ whole genome shotgun (WGS) entry which is preliminary data.</text>
</comment>
<dbReference type="InterPro" id="IPR014729">
    <property type="entry name" value="Rossmann-like_a/b/a_fold"/>
</dbReference>
<dbReference type="EC" id="2.7.7.18" evidence="11"/>
<feature type="domain" description="Cytidyltransferase-like" evidence="12">
    <location>
        <begin position="7"/>
        <end position="187"/>
    </location>
</feature>
<evidence type="ECO:0000256" key="11">
    <source>
        <dbReference type="HAMAP-Rule" id="MF_00244"/>
    </source>
</evidence>
<comment type="catalytic activity">
    <reaction evidence="10 11">
        <text>nicotinate beta-D-ribonucleotide + ATP + H(+) = deamido-NAD(+) + diphosphate</text>
        <dbReference type="Rhea" id="RHEA:22860"/>
        <dbReference type="ChEBI" id="CHEBI:15378"/>
        <dbReference type="ChEBI" id="CHEBI:30616"/>
        <dbReference type="ChEBI" id="CHEBI:33019"/>
        <dbReference type="ChEBI" id="CHEBI:57502"/>
        <dbReference type="ChEBI" id="CHEBI:58437"/>
        <dbReference type="EC" id="2.7.7.18"/>
    </reaction>
</comment>
<keyword evidence="5 11" id="KW-0808">Transferase</keyword>
<evidence type="ECO:0000313" key="14">
    <source>
        <dbReference type="Proteomes" id="UP000281332"/>
    </source>
</evidence>
<dbReference type="EMBL" id="RMVG01000002">
    <property type="protein sequence ID" value="RPE03703.1"/>
    <property type="molecule type" value="Genomic_DNA"/>
</dbReference>
<evidence type="ECO:0000256" key="4">
    <source>
        <dbReference type="ARBA" id="ARBA00022642"/>
    </source>
</evidence>
<dbReference type="GO" id="GO:0009435">
    <property type="term" value="P:NAD+ biosynthetic process"/>
    <property type="evidence" value="ECO:0007669"/>
    <property type="project" value="UniProtKB-UniRule"/>
</dbReference>
<dbReference type="FunFam" id="3.40.50.620:FF:000039">
    <property type="entry name" value="Probable nicotinate-nucleotide adenylyltransferase"/>
    <property type="match status" value="1"/>
</dbReference>
<dbReference type="OrthoDB" id="5295945at2"/>
<evidence type="ECO:0000259" key="12">
    <source>
        <dbReference type="Pfam" id="PF01467"/>
    </source>
</evidence>
<keyword evidence="6 11" id="KW-0548">Nucleotidyltransferase</keyword>
<dbReference type="SUPFAM" id="SSF52374">
    <property type="entry name" value="Nucleotidylyl transferase"/>
    <property type="match status" value="1"/>
</dbReference>
<dbReference type="GO" id="GO:0004515">
    <property type="term" value="F:nicotinate-nucleotide adenylyltransferase activity"/>
    <property type="evidence" value="ECO:0007669"/>
    <property type="project" value="UniProtKB-UniRule"/>
</dbReference>
<keyword evidence="4 11" id="KW-0662">Pyridine nucleotide biosynthesis</keyword>
<dbReference type="NCBIfam" id="TIGR00125">
    <property type="entry name" value="cyt_tran_rel"/>
    <property type="match status" value="1"/>
</dbReference>
<evidence type="ECO:0000256" key="1">
    <source>
        <dbReference type="ARBA" id="ARBA00002324"/>
    </source>
</evidence>
<dbReference type="Gene3D" id="3.40.50.620">
    <property type="entry name" value="HUPs"/>
    <property type="match status" value="1"/>
</dbReference>
<protein>
    <recommendedName>
        <fullName evidence="11">Probable nicotinate-nucleotide adenylyltransferase</fullName>
        <ecNumber evidence="11">2.7.7.18</ecNumber>
    </recommendedName>
    <alternativeName>
        <fullName evidence="11">Deamido-NAD(+) diphosphorylase</fullName>
    </alternativeName>
    <alternativeName>
        <fullName evidence="11">Deamido-NAD(+) pyrophosphorylase</fullName>
    </alternativeName>
    <alternativeName>
        <fullName evidence="11">Nicotinate mononucleotide adenylyltransferase</fullName>
        <shortName evidence="11">NaMN adenylyltransferase</shortName>
    </alternativeName>
</protein>
<sequence length="214" mass="24090">MSELHALFGGTFDPVHFGHLRPVEALAQQIGLARVLLLPNNVPPHRPQPEASSTQRLEMLRCAIRDRPLFDIDTRELRRETPSWTVATLEELRAERGPQQPLGFIIGQDSLLSLSGWHRWQDLLSLCHLLVCKRPGYAAEMASPEMQHWLDAHLADAPQQLHQQPAGLIWLADTPLVAISATEIRQRRHQGLSCAHLLPPAVIDYIDQAGLYLK</sequence>
<dbReference type="UniPathway" id="UPA00253">
    <property type="reaction ID" value="UER00332"/>
</dbReference>
<dbReference type="HAMAP" id="MF_00244">
    <property type="entry name" value="NaMN_adenylyltr"/>
    <property type="match status" value="1"/>
</dbReference>
<evidence type="ECO:0000256" key="2">
    <source>
        <dbReference type="ARBA" id="ARBA00005019"/>
    </source>
</evidence>
<comment type="similarity">
    <text evidence="3 11">Belongs to the NadD family.</text>
</comment>
<dbReference type="InterPro" id="IPR005248">
    <property type="entry name" value="NadD/NMNAT"/>
</dbReference>
<dbReference type="PANTHER" id="PTHR39321:SF3">
    <property type="entry name" value="PHOSPHOPANTETHEINE ADENYLYLTRANSFERASE"/>
    <property type="match status" value="1"/>
</dbReference>
<dbReference type="InterPro" id="IPR004821">
    <property type="entry name" value="Cyt_trans-like"/>
</dbReference>
<gene>
    <name evidence="11" type="primary">nadD</name>
    <name evidence="13" type="ORF">BBB56_04255</name>
</gene>
<proteinExistence type="inferred from homology"/>
<dbReference type="CDD" id="cd02165">
    <property type="entry name" value="NMNAT"/>
    <property type="match status" value="1"/>
</dbReference>
<evidence type="ECO:0000256" key="7">
    <source>
        <dbReference type="ARBA" id="ARBA00022741"/>
    </source>
</evidence>
<accession>A0A3N4P4V4</accession>
<keyword evidence="14" id="KW-1185">Reference proteome</keyword>
<reference evidence="13 14" key="1">
    <citation type="submission" date="2018-11" db="EMBL/GenBank/DDBJ databases">
        <title>Whole genome sequencing of Pantoea sp. RIT388.</title>
        <authorList>
            <person name="Gan H.M."/>
            <person name="Hudson A.O."/>
        </authorList>
    </citation>
    <scope>NUCLEOTIDE SEQUENCE [LARGE SCALE GENOMIC DNA]</scope>
    <source>
        <strain evidence="13 14">RIT388</strain>
    </source>
</reference>
<evidence type="ECO:0000256" key="6">
    <source>
        <dbReference type="ARBA" id="ARBA00022695"/>
    </source>
</evidence>
<evidence type="ECO:0000256" key="3">
    <source>
        <dbReference type="ARBA" id="ARBA00009014"/>
    </source>
</evidence>
<dbReference type="GO" id="GO:0005524">
    <property type="term" value="F:ATP binding"/>
    <property type="evidence" value="ECO:0007669"/>
    <property type="project" value="UniProtKB-KW"/>
</dbReference>
<dbReference type="Proteomes" id="UP000281332">
    <property type="component" value="Unassembled WGS sequence"/>
</dbReference>
<dbReference type="Pfam" id="PF01467">
    <property type="entry name" value="CTP_transf_like"/>
    <property type="match status" value="1"/>
</dbReference>
<dbReference type="RefSeq" id="WP_123799092.1">
    <property type="nucleotide sequence ID" value="NZ_RMVG01000002.1"/>
</dbReference>
<evidence type="ECO:0000256" key="8">
    <source>
        <dbReference type="ARBA" id="ARBA00022840"/>
    </source>
</evidence>
<evidence type="ECO:0000313" key="13">
    <source>
        <dbReference type="EMBL" id="RPE03703.1"/>
    </source>
</evidence>
<comment type="function">
    <text evidence="1 11">Catalyzes the reversible adenylation of nicotinate mononucleotide (NaMN) to nicotinic acid adenine dinucleotide (NaAD).</text>
</comment>
<keyword evidence="7 11" id="KW-0547">Nucleotide-binding</keyword>
<comment type="pathway">
    <text evidence="2 11">Cofactor biosynthesis; NAD(+) biosynthesis; deamido-NAD(+) from nicotinate D-ribonucleotide: step 1/1.</text>
</comment>
<dbReference type="AlphaFoldDB" id="A0A3N4P4V4"/>